<dbReference type="RefSeq" id="WP_252175103.1">
    <property type="nucleotide sequence ID" value="NZ_CP086395.1"/>
</dbReference>
<dbReference type="AlphaFoldDB" id="A0A9Q9D655"/>
<dbReference type="EMBL" id="CP086395">
    <property type="protein sequence ID" value="USJ19556.1"/>
    <property type="molecule type" value="Genomic_DNA"/>
</dbReference>
<evidence type="ECO:0000313" key="2">
    <source>
        <dbReference type="Proteomes" id="UP001056730"/>
    </source>
</evidence>
<organism evidence="1 2">
    <name type="scientific">Lactococcus formosensis</name>
    <dbReference type="NCBI Taxonomy" id="1281486"/>
    <lineage>
        <taxon>Bacteria</taxon>
        <taxon>Bacillati</taxon>
        <taxon>Bacillota</taxon>
        <taxon>Bacilli</taxon>
        <taxon>Lactobacillales</taxon>
        <taxon>Streptococcaceae</taxon>
        <taxon>Lactococcus</taxon>
    </lineage>
</organism>
<gene>
    <name evidence="1" type="ORF">LMK00_06885</name>
</gene>
<name>A0A9Q9D655_9LACT</name>
<protein>
    <submittedName>
        <fullName evidence="1">Uncharacterized protein</fullName>
    </submittedName>
</protein>
<sequence>MKFIIKDRTLVWKMSFEEFIIEMSKKIPDDFEHRSSAKDGDYDWNSFKSFNEFINFLRSNKINNKYDLFEESEGTYQKKVKSYAGNRISVPAHVSGSNRSFLKTEKMAFKRKPKLFVDIAKNGAQSLNVFESQEETMLKLHKENLFKDIDLVFIESAKYQIDIPEFDKIVKCIDFENNFGFMSNAQKISLANNADFFRRGGFKTSENLSLYYSIKNSDFSYGYGRAMEGEDVKEILYDAYSEPIHYLNNYYGEIEEEDFRAEIEKIEK</sequence>
<dbReference type="Proteomes" id="UP001056730">
    <property type="component" value="Chromosome"/>
</dbReference>
<dbReference type="KEGG" id="lfo:LMK00_06885"/>
<evidence type="ECO:0000313" key="1">
    <source>
        <dbReference type="EMBL" id="USJ19556.1"/>
    </source>
</evidence>
<proteinExistence type="predicted"/>
<accession>A0A9Q9D655</accession>
<reference evidence="1" key="1">
    <citation type="journal article" date="2022" name="Front. Microbiol.">
        <title>Feed Insects as a Reservoir of Granadaene-Producing Lactococci.</title>
        <authorList>
            <person name="Neuzil-Bunesova V."/>
            <person name="Ramirez Garcia A."/>
            <person name="Modrackova N."/>
            <person name="Makovska M."/>
            <person name="Sabolova M."/>
            <person name="Sproer C."/>
            <person name="Bunk B."/>
            <person name="Blom J."/>
            <person name="Schwab C."/>
        </authorList>
    </citation>
    <scope>NUCLEOTIDE SEQUENCE</scope>
    <source>
        <strain evidence="1">I4/6O</strain>
    </source>
</reference>